<dbReference type="SMART" id="SM00342">
    <property type="entry name" value="HTH_ARAC"/>
    <property type="match status" value="1"/>
</dbReference>
<evidence type="ECO:0000256" key="2">
    <source>
        <dbReference type="ARBA" id="ARBA00023125"/>
    </source>
</evidence>
<dbReference type="InterPro" id="IPR003313">
    <property type="entry name" value="AraC-bd"/>
</dbReference>
<comment type="caution">
    <text evidence="5">The sequence shown here is derived from an EMBL/GenBank/DDBJ whole genome shotgun (WGS) entry which is preliminary data.</text>
</comment>
<evidence type="ECO:0000259" key="4">
    <source>
        <dbReference type="PROSITE" id="PS01124"/>
    </source>
</evidence>
<dbReference type="Proteomes" id="UP000468388">
    <property type="component" value="Unassembled WGS sequence"/>
</dbReference>
<evidence type="ECO:0000256" key="3">
    <source>
        <dbReference type="ARBA" id="ARBA00023163"/>
    </source>
</evidence>
<protein>
    <submittedName>
        <fullName evidence="5">Helix-turn-helix domain-containing protein</fullName>
    </submittedName>
</protein>
<dbReference type="InterPro" id="IPR014710">
    <property type="entry name" value="RmlC-like_jellyroll"/>
</dbReference>
<dbReference type="OrthoDB" id="2585681at2"/>
<feature type="domain" description="HTH araC/xylS-type" evidence="4">
    <location>
        <begin position="190"/>
        <end position="288"/>
    </location>
</feature>
<dbReference type="Gene3D" id="2.60.120.10">
    <property type="entry name" value="Jelly Rolls"/>
    <property type="match status" value="1"/>
</dbReference>
<sequence>MKNNVIIPVYNYAVECNTGPNPIKGFNIKRSTYLVQPNGVMEPHRRIDYSITLVLSGEMTLFIDFEKYTVKAPALILLSPDQVHQYMGDSLCEIVSMAFEAEFLSEDTLGGMVCWSACVFQTPVLQLTDGQLKELMAYAKLMMKEMDSQLPLREVIIRNLLNSLMAASARLPQRDIAAIQADTVQNRIVRQFKELSDVHYKDKTQVGHYADMMYVTPGHLNDTVKSVVGKTAKQIIDERRVTEAKRLLFWNEHSIKEIAWQLNFEDDGYFNRFFKKHTGHTPAVFQKSIREKYN</sequence>
<keyword evidence="6" id="KW-1185">Reference proteome</keyword>
<proteinExistence type="predicted"/>
<dbReference type="InterPro" id="IPR018060">
    <property type="entry name" value="HTH_AraC"/>
</dbReference>
<dbReference type="SUPFAM" id="SSF51215">
    <property type="entry name" value="Regulatory protein AraC"/>
    <property type="match status" value="1"/>
</dbReference>
<evidence type="ECO:0000313" key="5">
    <source>
        <dbReference type="EMBL" id="MVT40111.1"/>
    </source>
</evidence>
<dbReference type="PANTHER" id="PTHR43280">
    <property type="entry name" value="ARAC-FAMILY TRANSCRIPTIONAL REGULATOR"/>
    <property type="match status" value="1"/>
</dbReference>
<dbReference type="PANTHER" id="PTHR43280:SF32">
    <property type="entry name" value="TRANSCRIPTIONAL REGULATORY PROTEIN"/>
    <property type="match status" value="1"/>
</dbReference>
<dbReference type="Pfam" id="PF02311">
    <property type="entry name" value="AraC_binding"/>
    <property type="match status" value="1"/>
</dbReference>
<evidence type="ECO:0000256" key="1">
    <source>
        <dbReference type="ARBA" id="ARBA00023015"/>
    </source>
</evidence>
<dbReference type="PROSITE" id="PS00041">
    <property type="entry name" value="HTH_ARAC_FAMILY_1"/>
    <property type="match status" value="1"/>
</dbReference>
<keyword evidence="1" id="KW-0805">Transcription regulation</keyword>
<accession>A0A6N8J665</accession>
<dbReference type="GO" id="GO:0003700">
    <property type="term" value="F:DNA-binding transcription factor activity"/>
    <property type="evidence" value="ECO:0007669"/>
    <property type="project" value="InterPro"/>
</dbReference>
<evidence type="ECO:0000313" key="6">
    <source>
        <dbReference type="Proteomes" id="UP000468388"/>
    </source>
</evidence>
<dbReference type="EMBL" id="WRXO01000001">
    <property type="protein sequence ID" value="MVT40111.1"/>
    <property type="molecule type" value="Genomic_DNA"/>
</dbReference>
<reference evidence="5 6" key="1">
    <citation type="submission" date="2019-12" db="EMBL/GenBank/DDBJ databases">
        <title>The draft genomic sequence of strain Chitinophaga oryziterrae JCM 16595.</title>
        <authorList>
            <person name="Zhang X."/>
        </authorList>
    </citation>
    <scope>NUCLEOTIDE SEQUENCE [LARGE SCALE GENOMIC DNA]</scope>
    <source>
        <strain evidence="5 6">JCM 16595</strain>
    </source>
</reference>
<dbReference type="GO" id="GO:0043565">
    <property type="term" value="F:sequence-specific DNA binding"/>
    <property type="evidence" value="ECO:0007669"/>
    <property type="project" value="InterPro"/>
</dbReference>
<dbReference type="SUPFAM" id="SSF46689">
    <property type="entry name" value="Homeodomain-like"/>
    <property type="match status" value="1"/>
</dbReference>
<dbReference type="InterPro" id="IPR037923">
    <property type="entry name" value="HTH-like"/>
</dbReference>
<dbReference type="InterPro" id="IPR009057">
    <property type="entry name" value="Homeodomain-like_sf"/>
</dbReference>
<name>A0A6N8J665_9BACT</name>
<dbReference type="AlphaFoldDB" id="A0A6N8J665"/>
<keyword evidence="3" id="KW-0804">Transcription</keyword>
<dbReference type="Gene3D" id="1.10.10.60">
    <property type="entry name" value="Homeodomain-like"/>
    <property type="match status" value="1"/>
</dbReference>
<organism evidence="5 6">
    <name type="scientific">Chitinophaga oryziterrae</name>
    <dbReference type="NCBI Taxonomy" id="1031224"/>
    <lineage>
        <taxon>Bacteria</taxon>
        <taxon>Pseudomonadati</taxon>
        <taxon>Bacteroidota</taxon>
        <taxon>Chitinophagia</taxon>
        <taxon>Chitinophagales</taxon>
        <taxon>Chitinophagaceae</taxon>
        <taxon>Chitinophaga</taxon>
    </lineage>
</organism>
<dbReference type="Pfam" id="PF12833">
    <property type="entry name" value="HTH_18"/>
    <property type="match status" value="1"/>
</dbReference>
<gene>
    <name evidence="5" type="ORF">GO495_05915</name>
</gene>
<dbReference type="RefSeq" id="WP_157298741.1">
    <property type="nucleotide sequence ID" value="NZ_BAAAZB010000005.1"/>
</dbReference>
<keyword evidence="2" id="KW-0238">DNA-binding</keyword>
<dbReference type="InterPro" id="IPR018062">
    <property type="entry name" value="HTH_AraC-typ_CS"/>
</dbReference>
<dbReference type="PROSITE" id="PS01124">
    <property type="entry name" value="HTH_ARAC_FAMILY_2"/>
    <property type="match status" value="1"/>
</dbReference>